<dbReference type="Gene3D" id="3.60.110.10">
    <property type="entry name" value="Carbon-nitrogen hydrolase"/>
    <property type="match status" value="1"/>
</dbReference>
<dbReference type="GeneID" id="74431804"/>
<dbReference type="AlphaFoldDB" id="A0A0A8H1P2"/>
<comment type="similarity">
    <text evidence="2 10">Belongs to the CN hydrolase family. Apolipoprotein N-acyltransferase subfamily.</text>
</comment>
<dbReference type="STRING" id="1031564.CINS_1014"/>
<evidence type="ECO:0000256" key="6">
    <source>
        <dbReference type="ARBA" id="ARBA00022692"/>
    </source>
</evidence>
<keyword evidence="6 10" id="KW-0812">Transmembrane</keyword>
<dbReference type="InterPro" id="IPR003010">
    <property type="entry name" value="C-N_Hydrolase"/>
</dbReference>
<keyword evidence="12" id="KW-0449">Lipoprotein</keyword>
<organism evidence="12 13">
    <name type="scientific">Campylobacter insulaenigrae NCTC 12927</name>
    <dbReference type="NCBI Taxonomy" id="1031564"/>
    <lineage>
        <taxon>Bacteria</taxon>
        <taxon>Pseudomonadati</taxon>
        <taxon>Campylobacterota</taxon>
        <taxon>Epsilonproteobacteria</taxon>
        <taxon>Campylobacterales</taxon>
        <taxon>Campylobacteraceae</taxon>
        <taxon>Campylobacter</taxon>
    </lineage>
</organism>
<accession>A0A0A8H1P2</accession>
<dbReference type="InterPro" id="IPR059109">
    <property type="entry name" value="Lnt_membrane_dom"/>
</dbReference>
<dbReference type="GO" id="GO:0042158">
    <property type="term" value="P:lipoprotein biosynthetic process"/>
    <property type="evidence" value="ECO:0007669"/>
    <property type="project" value="UniProtKB-UniRule"/>
</dbReference>
<feature type="domain" description="CN hydrolase" evidence="11">
    <location>
        <begin position="216"/>
        <end position="441"/>
    </location>
</feature>
<dbReference type="EC" id="2.3.1.269" evidence="10"/>
<dbReference type="NCBIfam" id="NF008934">
    <property type="entry name" value="PRK12291.1"/>
    <property type="match status" value="1"/>
</dbReference>
<comment type="subcellular location">
    <subcellularLocation>
        <location evidence="1 10">Cell membrane</location>
        <topology evidence="1 10">Multi-pass membrane protein</topology>
    </subcellularLocation>
</comment>
<evidence type="ECO:0000256" key="1">
    <source>
        <dbReference type="ARBA" id="ARBA00004651"/>
    </source>
</evidence>
<sequence length="441" mass="52042">MKSKYFRFLPFLPLFLKFINSNSIIFKIIKAFFSALLISNFIYLSFFEILFLELLNPFLSIYGLVILLRSKSKMSYFLTGFFIGILWFWWIGLSSIYFNLSYLIPVEIFIIGIIYGVLFLICYFLHFDFLRLCGIFLLSFIHPFGFDWLNFGILSVYGIFDANYKGAVIIFLIAYFYYERYISRYYKIGIILILILIGLQYEQKFPDELKLDYKLIQTHIPQDQKFIQENLQTHSNMIINQIIQAIKEKKELIVFPETAFAFALNKSSYHIQLLKELSHKIIIITGAISLSSNNIYNSTYIFNKGKIEIFNKYYLVPFGEEIPIFKKLFKKNFYDLEEFSKGSMLNRYSLNGQNITNAICYEATKEQLYKDSKIIIAISNNAWFNHSIQHRLQNILLRFYANNYNVSIYHSTNGEGNAVIKPKEILLQKIKDKMKLFKASF</sequence>
<evidence type="ECO:0000313" key="13">
    <source>
        <dbReference type="Proteomes" id="UP000031163"/>
    </source>
</evidence>
<protein>
    <recommendedName>
        <fullName evidence="10">Apolipoprotein N-acyltransferase</fullName>
        <shortName evidence="10">ALP N-acyltransferase</shortName>
        <ecNumber evidence="10">2.3.1.269</ecNumber>
    </recommendedName>
</protein>
<comment type="pathway">
    <text evidence="10">Protein modification; lipoprotein biosynthesis (N-acyl transfer).</text>
</comment>
<dbReference type="KEGG" id="cis:CINS_1014"/>
<dbReference type="PANTHER" id="PTHR38686">
    <property type="entry name" value="APOLIPOPROTEIN N-ACYLTRANSFERASE"/>
    <property type="match status" value="1"/>
</dbReference>
<feature type="transmembrane region" description="Helical" evidence="10">
    <location>
        <begin position="162"/>
        <end position="178"/>
    </location>
</feature>
<evidence type="ECO:0000313" key="12">
    <source>
        <dbReference type="EMBL" id="AJC87976.1"/>
    </source>
</evidence>
<keyword evidence="5 10" id="KW-0808">Transferase</keyword>
<comment type="function">
    <text evidence="10">Catalyzes the phospholipid dependent N-acylation of the N-terminal cysteine of apolipoprotein, the last step in lipoprotein maturation.</text>
</comment>
<evidence type="ECO:0000256" key="7">
    <source>
        <dbReference type="ARBA" id="ARBA00022989"/>
    </source>
</evidence>
<keyword evidence="7 10" id="KW-1133">Transmembrane helix</keyword>
<name>A0A0A8H1P2_9BACT</name>
<dbReference type="PROSITE" id="PS50263">
    <property type="entry name" value="CN_HYDROLASE"/>
    <property type="match status" value="1"/>
</dbReference>
<dbReference type="UniPathway" id="UPA00666"/>
<dbReference type="NCBIfam" id="TIGR00546">
    <property type="entry name" value="lnt"/>
    <property type="match status" value="1"/>
</dbReference>
<dbReference type="RefSeq" id="WP_039650398.1">
    <property type="nucleotide sequence ID" value="NZ_CP007770.1"/>
</dbReference>
<dbReference type="InterPro" id="IPR036526">
    <property type="entry name" value="C-N_Hydrolase_sf"/>
</dbReference>
<dbReference type="InterPro" id="IPR004563">
    <property type="entry name" value="Apolipo_AcylTrfase"/>
</dbReference>
<dbReference type="Proteomes" id="UP000031163">
    <property type="component" value="Chromosome"/>
</dbReference>
<feature type="transmembrane region" description="Helical" evidence="10">
    <location>
        <begin position="76"/>
        <end position="98"/>
    </location>
</feature>
<dbReference type="SUPFAM" id="SSF56317">
    <property type="entry name" value="Carbon-nitrogen hydrolase"/>
    <property type="match status" value="1"/>
</dbReference>
<keyword evidence="8 10" id="KW-0472">Membrane</keyword>
<dbReference type="HAMAP" id="MF_01148">
    <property type="entry name" value="Lnt"/>
    <property type="match status" value="1"/>
</dbReference>
<keyword evidence="3 10" id="KW-1003">Cell membrane</keyword>
<dbReference type="GO" id="GO:0016410">
    <property type="term" value="F:N-acyltransferase activity"/>
    <property type="evidence" value="ECO:0007669"/>
    <property type="project" value="UniProtKB-UniRule"/>
</dbReference>
<reference evidence="12 13" key="1">
    <citation type="journal article" date="2014" name="Genome Biol. Evol.">
        <title>Comparative Genomics of the Campylobacter lari Group.</title>
        <authorList>
            <person name="Miller W.G."/>
            <person name="Yee E."/>
            <person name="Chapman M.H."/>
            <person name="Smith T.P."/>
            <person name="Bono J.L."/>
            <person name="Huynh S."/>
            <person name="Parker C.T."/>
            <person name="Vandamme P."/>
            <person name="Luong K."/>
            <person name="Korlach J."/>
        </authorList>
    </citation>
    <scope>NUCLEOTIDE SEQUENCE [LARGE SCALE GENOMIC DNA]</scope>
    <source>
        <strain evidence="12 13">NCTC 12927</strain>
    </source>
</reference>
<dbReference type="InterPro" id="IPR059110">
    <property type="entry name" value="Lnt_campylobact"/>
</dbReference>
<evidence type="ECO:0000256" key="9">
    <source>
        <dbReference type="ARBA" id="ARBA00023315"/>
    </source>
</evidence>
<evidence type="ECO:0000256" key="8">
    <source>
        <dbReference type="ARBA" id="ARBA00023136"/>
    </source>
</evidence>
<evidence type="ECO:0000256" key="5">
    <source>
        <dbReference type="ARBA" id="ARBA00022679"/>
    </source>
</evidence>
<evidence type="ECO:0000256" key="10">
    <source>
        <dbReference type="HAMAP-Rule" id="MF_01148"/>
    </source>
</evidence>
<evidence type="ECO:0000259" key="11">
    <source>
        <dbReference type="PROSITE" id="PS50263"/>
    </source>
</evidence>
<feature type="transmembrane region" description="Helical" evidence="10">
    <location>
        <begin position="132"/>
        <end position="156"/>
    </location>
</feature>
<keyword evidence="9 10" id="KW-0012">Acyltransferase</keyword>
<feature type="transmembrane region" description="Helical" evidence="10">
    <location>
        <begin position="185"/>
        <end position="201"/>
    </location>
</feature>
<dbReference type="EMBL" id="CP007770">
    <property type="protein sequence ID" value="AJC87976.1"/>
    <property type="molecule type" value="Genomic_DNA"/>
</dbReference>
<gene>
    <name evidence="10 12" type="primary">lnt</name>
    <name evidence="12" type="ORF">CINS_1014</name>
</gene>
<dbReference type="HOGENOM" id="CLU_050649_0_0_7"/>
<feature type="transmembrane region" description="Helical" evidence="10">
    <location>
        <begin position="104"/>
        <end position="125"/>
    </location>
</feature>
<dbReference type="PANTHER" id="PTHR38686:SF1">
    <property type="entry name" value="APOLIPOPROTEIN N-ACYLTRANSFERASE"/>
    <property type="match status" value="1"/>
</dbReference>
<dbReference type="GO" id="GO:0005886">
    <property type="term" value="C:plasma membrane"/>
    <property type="evidence" value="ECO:0007669"/>
    <property type="project" value="UniProtKB-SubCell"/>
</dbReference>
<comment type="caution">
    <text evidence="10">Lacks conserved residue(s) required for the propagation of feature annotation.</text>
</comment>
<keyword evidence="4" id="KW-0997">Cell inner membrane</keyword>
<comment type="catalytic activity">
    <reaction evidence="10">
        <text>N-terminal S-1,2-diacyl-sn-glyceryl-L-cysteinyl-[lipoprotein] + a glycerophospholipid = N-acyl-S-1,2-diacyl-sn-glyceryl-L-cysteinyl-[lipoprotein] + a 2-acyl-sn-glycero-3-phospholipid + H(+)</text>
        <dbReference type="Rhea" id="RHEA:48228"/>
        <dbReference type="Rhea" id="RHEA-COMP:14681"/>
        <dbReference type="Rhea" id="RHEA-COMP:14684"/>
        <dbReference type="ChEBI" id="CHEBI:15378"/>
        <dbReference type="ChEBI" id="CHEBI:136912"/>
        <dbReference type="ChEBI" id="CHEBI:140656"/>
        <dbReference type="ChEBI" id="CHEBI:140657"/>
        <dbReference type="ChEBI" id="CHEBI:140660"/>
        <dbReference type="EC" id="2.3.1.269"/>
    </reaction>
</comment>
<evidence type="ECO:0000256" key="3">
    <source>
        <dbReference type="ARBA" id="ARBA00022475"/>
    </source>
</evidence>
<dbReference type="Pfam" id="PF00795">
    <property type="entry name" value="CN_hydrolase"/>
    <property type="match status" value="1"/>
</dbReference>
<proteinExistence type="inferred from homology"/>
<dbReference type="Pfam" id="PF26365">
    <property type="entry name" value="ApoNAT_membrane"/>
    <property type="match status" value="1"/>
</dbReference>
<evidence type="ECO:0000256" key="2">
    <source>
        <dbReference type="ARBA" id="ARBA00010065"/>
    </source>
</evidence>
<evidence type="ECO:0000256" key="4">
    <source>
        <dbReference type="ARBA" id="ARBA00022519"/>
    </source>
</evidence>